<dbReference type="RefSeq" id="WP_117618201.1">
    <property type="nucleotide sequence ID" value="NZ_CP101118.1"/>
</dbReference>
<evidence type="ECO:0000313" key="8">
    <source>
        <dbReference type="Proteomes" id="UP001475781"/>
    </source>
</evidence>
<keyword evidence="4 6" id="KW-1133">Transmembrane helix</keyword>
<sequence length="86" mass="9462">MSALTIKATNSWLILISLTLLSLAVSEWVENPAMMILFVVLAVIIKGRSIVDIFMGLNTAPVVWRRLLLSYVIVVPAIIGAVIVWL</sequence>
<gene>
    <name evidence="7" type="ORF">NLK58_09035</name>
</gene>
<evidence type="ECO:0000256" key="4">
    <source>
        <dbReference type="ARBA" id="ARBA00022989"/>
    </source>
</evidence>
<evidence type="ECO:0000256" key="1">
    <source>
        <dbReference type="ARBA" id="ARBA00004651"/>
    </source>
</evidence>
<evidence type="ECO:0000256" key="5">
    <source>
        <dbReference type="ARBA" id="ARBA00023136"/>
    </source>
</evidence>
<dbReference type="Proteomes" id="UP001475781">
    <property type="component" value="Chromosome"/>
</dbReference>
<reference evidence="7 8" key="1">
    <citation type="submission" date="2022-07" db="EMBL/GenBank/DDBJ databases">
        <title>A copper resistant bacterium isolated from sediment samples of deep sea hydrothermal areas.</title>
        <authorList>
            <person name="Zeng X."/>
        </authorList>
    </citation>
    <scope>NUCLEOTIDE SEQUENCE [LARGE SCALE GENOMIC DNA]</scope>
    <source>
        <strain evidence="8">CuT 6</strain>
    </source>
</reference>
<comment type="subcellular location">
    <subcellularLocation>
        <location evidence="1">Cell membrane</location>
        <topology evidence="1">Multi-pass membrane protein</topology>
    </subcellularLocation>
</comment>
<dbReference type="InterPro" id="IPR005171">
    <property type="entry name" value="Cyt_c_oxidase_su4_prok"/>
</dbReference>
<organism evidence="7 8">
    <name type="scientific">Marinobacter metalliresistant</name>
    <dbReference type="NCBI Taxonomy" id="2961995"/>
    <lineage>
        <taxon>Bacteria</taxon>
        <taxon>Pseudomonadati</taxon>
        <taxon>Pseudomonadota</taxon>
        <taxon>Gammaproteobacteria</taxon>
        <taxon>Pseudomonadales</taxon>
        <taxon>Marinobacteraceae</taxon>
        <taxon>Marinobacter</taxon>
    </lineage>
</organism>
<evidence type="ECO:0000256" key="2">
    <source>
        <dbReference type="ARBA" id="ARBA00022475"/>
    </source>
</evidence>
<keyword evidence="3 6" id="KW-0812">Transmembrane</keyword>
<dbReference type="Pfam" id="PF03626">
    <property type="entry name" value="COX4_pro"/>
    <property type="match status" value="1"/>
</dbReference>
<accession>A0ABZ2W6N2</accession>
<protein>
    <submittedName>
        <fullName evidence="7">Cytochrome C oxidase subunit IV family protein</fullName>
    </submittedName>
</protein>
<keyword evidence="5 6" id="KW-0472">Membrane</keyword>
<keyword evidence="2" id="KW-1003">Cell membrane</keyword>
<evidence type="ECO:0000256" key="3">
    <source>
        <dbReference type="ARBA" id="ARBA00022692"/>
    </source>
</evidence>
<proteinExistence type="predicted"/>
<name>A0ABZ2W6N2_9GAMM</name>
<feature type="transmembrane region" description="Helical" evidence="6">
    <location>
        <begin position="36"/>
        <end position="55"/>
    </location>
</feature>
<feature type="transmembrane region" description="Helical" evidence="6">
    <location>
        <begin position="67"/>
        <end position="85"/>
    </location>
</feature>
<evidence type="ECO:0000313" key="7">
    <source>
        <dbReference type="EMBL" id="WZF90309.1"/>
    </source>
</evidence>
<keyword evidence="8" id="KW-1185">Reference proteome</keyword>
<dbReference type="EMBL" id="CP101118">
    <property type="protein sequence ID" value="WZF90309.1"/>
    <property type="molecule type" value="Genomic_DNA"/>
</dbReference>
<evidence type="ECO:0000256" key="6">
    <source>
        <dbReference type="SAM" id="Phobius"/>
    </source>
</evidence>